<dbReference type="AlphaFoldDB" id="A0A918YKH1"/>
<keyword evidence="3" id="KW-0449">Lipoprotein</keyword>
<reference evidence="3" key="2">
    <citation type="submission" date="2020-09" db="EMBL/GenBank/DDBJ databases">
        <authorList>
            <person name="Sun Q."/>
            <person name="Ohkuma M."/>
        </authorList>
    </citation>
    <scope>NUCLEOTIDE SEQUENCE</scope>
    <source>
        <strain evidence="3">JCM 4714</strain>
    </source>
</reference>
<organism evidence="3 4">
    <name type="scientific">Streptomyces alanosinicus</name>
    <dbReference type="NCBI Taxonomy" id="68171"/>
    <lineage>
        <taxon>Bacteria</taxon>
        <taxon>Bacillati</taxon>
        <taxon>Actinomycetota</taxon>
        <taxon>Actinomycetes</taxon>
        <taxon>Kitasatosporales</taxon>
        <taxon>Streptomycetaceae</taxon>
        <taxon>Streptomyces</taxon>
    </lineage>
</organism>
<evidence type="ECO:0000313" key="4">
    <source>
        <dbReference type="Proteomes" id="UP000655443"/>
    </source>
</evidence>
<keyword evidence="4" id="KW-1185">Reference proteome</keyword>
<reference evidence="3" key="1">
    <citation type="journal article" date="2014" name="Int. J. Syst. Evol. Microbiol.">
        <title>Complete genome sequence of Corynebacterium casei LMG S-19264T (=DSM 44701T), isolated from a smear-ripened cheese.</title>
        <authorList>
            <consortium name="US DOE Joint Genome Institute (JGI-PGF)"/>
            <person name="Walter F."/>
            <person name="Albersmeier A."/>
            <person name="Kalinowski J."/>
            <person name="Ruckert C."/>
        </authorList>
    </citation>
    <scope>NUCLEOTIDE SEQUENCE</scope>
    <source>
        <strain evidence="3">JCM 4714</strain>
    </source>
</reference>
<dbReference type="EMBL" id="BMVG01000013">
    <property type="protein sequence ID" value="GHE07020.1"/>
    <property type="molecule type" value="Genomic_DNA"/>
</dbReference>
<sequence length="216" mass="22526">MRGLTEAGPDRARGSTQAVITVGAVLAALALLVAACGKGGTGARDEGPAHASAVAGAVAPPSPSPSGGFRRVDAVSLIKQDPKVSPAVKRELQPCSGDGYPVKATYGYLTGGSVNDVLVNVWSCGDEVGIGVYVYRNVEGTYENVFKAEGSPVYSDIDGTKLAVTKQVYETDDPVSNPSREIVITYSWKAGRFTEVDSHETDYSRAGNDTEPSPDN</sequence>
<name>A0A918YKH1_9ACTN</name>
<evidence type="ECO:0000256" key="1">
    <source>
        <dbReference type="SAM" id="MobiDB-lite"/>
    </source>
</evidence>
<feature type="region of interest" description="Disordered" evidence="1">
    <location>
        <begin position="197"/>
        <end position="216"/>
    </location>
</feature>
<protein>
    <submittedName>
        <fullName evidence="3">Lipoprotein CseA</fullName>
    </submittedName>
</protein>
<comment type="caution">
    <text evidence="3">The sequence shown here is derived from an EMBL/GenBank/DDBJ whole genome shotgun (WGS) entry which is preliminary data.</text>
</comment>
<dbReference type="Proteomes" id="UP000655443">
    <property type="component" value="Unassembled WGS sequence"/>
</dbReference>
<feature type="transmembrane region" description="Helical" evidence="2">
    <location>
        <begin position="18"/>
        <end position="37"/>
    </location>
</feature>
<proteinExistence type="predicted"/>
<keyword evidence="2" id="KW-1133">Transmembrane helix</keyword>
<evidence type="ECO:0000313" key="3">
    <source>
        <dbReference type="EMBL" id="GHE07020.1"/>
    </source>
</evidence>
<gene>
    <name evidence="3" type="primary">cseA</name>
    <name evidence="3" type="ORF">GCM10010339_50450</name>
</gene>
<keyword evidence="2" id="KW-0812">Transmembrane</keyword>
<dbReference type="RefSeq" id="WP_189955919.1">
    <property type="nucleotide sequence ID" value="NZ_BMVG01000013.1"/>
</dbReference>
<keyword evidence="2" id="KW-0472">Membrane</keyword>
<evidence type="ECO:0000256" key="2">
    <source>
        <dbReference type="SAM" id="Phobius"/>
    </source>
</evidence>
<accession>A0A918YKH1</accession>